<dbReference type="InterPro" id="IPR016187">
    <property type="entry name" value="CTDL_fold"/>
</dbReference>
<evidence type="ECO:0000313" key="2">
    <source>
        <dbReference type="EMBL" id="GAI28798.1"/>
    </source>
</evidence>
<dbReference type="InterPro" id="IPR005532">
    <property type="entry name" value="SUMF_dom"/>
</dbReference>
<dbReference type="SUPFAM" id="SSF56436">
    <property type="entry name" value="C-type lectin-like"/>
    <property type="match status" value="1"/>
</dbReference>
<comment type="caution">
    <text evidence="2">The sequence shown here is derived from an EMBL/GenBank/DDBJ whole genome shotgun (WGS) entry which is preliminary data.</text>
</comment>
<proteinExistence type="predicted"/>
<sequence>MLLQFEQHYHLPVGSFPPNSFGLYDMTGNVEEWCADWFSFYPDSNENPQGPSKGSSRIFRGGSWTNLNELDLNCANRSYAEPSESRYSLGFRCAKSAE</sequence>
<dbReference type="InterPro" id="IPR042095">
    <property type="entry name" value="SUMF_sf"/>
</dbReference>
<feature type="domain" description="Sulfatase-modifying factor enzyme-like" evidence="1">
    <location>
        <begin position="8"/>
        <end position="95"/>
    </location>
</feature>
<dbReference type="EMBL" id="BARV01019245">
    <property type="protein sequence ID" value="GAI28798.1"/>
    <property type="molecule type" value="Genomic_DNA"/>
</dbReference>
<organism evidence="2">
    <name type="scientific">marine sediment metagenome</name>
    <dbReference type="NCBI Taxonomy" id="412755"/>
    <lineage>
        <taxon>unclassified sequences</taxon>
        <taxon>metagenomes</taxon>
        <taxon>ecological metagenomes</taxon>
    </lineage>
</organism>
<dbReference type="AlphaFoldDB" id="X1MBY9"/>
<reference evidence="2" key="1">
    <citation type="journal article" date="2014" name="Front. Microbiol.">
        <title>High frequency of phylogenetically diverse reductive dehalogenase-homologous genes in deep subseafloor sedimentary metagenomes.</title>
        <authorList>
            <person name="Kawai M."/>
            <person name="Futagami T."/>
            <person name="Toyoda A."/>
            <person name="Takaki Y."/>
            <person name="Nishi S."/>
            <person name="Hori S."/>
            <person name="Arai W."/>
            <person name="Tsubouchi T."/>
            <person name="Morono Y."/>
            <person name="Uchiyama I."/>
            <person name="Ito T."/>
            <person name="Fujiyama A."/>
            <person name="Inagaki F."/>
            <person name="Takami H."/>
        </authorList>
    </citation>
    <scope>NUCLEOTIDE SEQUENCE</scope>
    <source>
        <strain evidence="2">Expedition CK06-06</strain>
    </source>
</reference>
<dbReference type="GO" id="GO:0120147">
    <property type="term" value="F:formylglycine-generating oxidase activity"/>
    <property type="evidence" value="ECO:0007669"/>
    <property type="project" value="TreeGrafter"/>
</dbReference>
<dbReference type="Gene3D" id="3.90.1580.10">
    <property type="entry name" value="paralog of FGE (formylglycine-generating enzyme)"/>
    <property type="match status" value="1"/>
</dbReference>
<gene>
    <name evidence="2" type="ORF">S06H3_32368</name>
</gene>
<dbReference type="Pfam" id="PF03781">
    <property type="entry name" value="FGE-sulfatase"/>
    <property type="match status" value="1"/>
</dbReference>
<dbReference type="InterPro" id="IPR051043">
    <property type="entry name" value="Sulfatase_Mod_Factor_Kinase"/>
</dbReference>
<accession>X1MBY9</accession>
<name>X1MBY9_9ZZZZ</name>
<dbReference type="PANTHER" id="PTHR23150">
    <property type="entry name" value="SULFATASE MODIFYING FACTOR 1, 2"/>
    <property type="match status" value="1"/>
</dbReference>
<evidence type="ECO:0000259" key="1">
    <source>
        <dbReference type="Pfam" id="PF03781"/>
    </source>
</evidence>
<protein>
    <recommendedName>
        <fullName evidence="1">Sulfatase-modifying factor enzyme-like domain-containing protein</fullName>
    </recommendedName>
</protein>
<dbReference type="PANTHER" id="PTHR23150:SF19">
    <property type="entry name" value="FORMYLGLYCINE-GENERATING ENZYME"/>
    <property type="match status" value="1"/>
</dbReference>